<gene>
    <name evidence="1" type="primary">g7347</name>
    <name evidence="1" type="ORF">NpPPO83_00007347</name>
</gene>
<evidence type="ECO:0000313" key="1">
    <source>
        <dbReference type="EMBL" id="GME27428.1"/>
    </source>
</evidence>
<reference evidence="1" key="1">
    <citation type="submission" date="2024-09" db="EMBL/GenBank/DDBJ databases">
        <title>Draft Genome Sequences of Neofusicoccum parvum.</title>
        <authorList>
            <person name="Ashida A."/>
            <person name="Camagna M."/>
            <person name="Tanaka A."/>
            <person name="Takemoto D."/>
        </authorList>
    </citation>
    <scope>NUCLEOTIDE SEQUENCE</scope>
    <source>
        <strain evidence="1">PPO83</strain>
    </source>
</reference>
<sequence>MLPALQPSRPTYPPTTQPRPLPLPLQHTRQTSNAPAALPTTSSPTAHRPPHPPALAAPAPRSQIEAMPPSPLAPPPSAFAPPPGHGPVLQPRLSGTPLSQHYDSSVRHPVFFSPALRKPPFPLPDAASGGVNPVAHGYVVESGAHGPRVVRTKL</sequence>
<evidence type="ECO:0000313" key="2">
    <source>
        <dbReference type="Proteomes" id="UP001165186"/>
    </source>
</evidence>
<name>A0ACB5S3Z3_9PEZI</name>
<accession>A0ACB5S3Z3</accession>
<protein>
    <submittedName>
        <fullName evidence="1">Uncharacterized protein</fullName>
    </submittedName>
</protein>
<dbReference type="Proteomes" id="UP001165186">
    <property type="component" value="Unassembled WGS sequence"/>
</dbReference>
<organism evidence="1 2">
    <name type="scientific">Neofusicoccum parvum</name>
    <dbReference type="NCBI Taxonomy" id="310453"/>
    <lineage>
        <taxon>Eukaryota</taxon>
        <taxon>Fungi</taxon>
        <taxon>Dikarya</taxon>
        <taxon>Ascomycota</taxon>
        <taxon>Pezizomycotina</taxon>
        <taxon>Dothideomycetes</taxon>
        <taxon>Dothideomycetes incertae sedis</taxon>
        <taxon>Botryosphaeriales</taxon>
        <taxon>Botryosphaeriaceae</taxon>
        <taxon>Neofusicoccum</taxon>
    </lineage>
</organism>
<comment type="caution">
    <text evidence="1">The sequence shown here is derived from an EMBL/GenBank/DDBJ whole genome shotgun (WGS) entry which is preliminary data.</text>
</comment>
<keyword evidence="2" id="KW-1185">Reference proteome</keyword>
<proteinExistence type="predicted"/>
<dbReference type="EMBL" id="BSXG01000037">
    <property type="protein sequence ID" value="GME27428.1"/>
    <property type="molecule type" value="Genomic_DNA"/>
</dbReference>